<evidence type="ECO:0000256" key="8">
    <source>
        <dbReference type="ARBA" id="ARBA00037990"/>
    </source>
</evidence>
<evidence type="ECO:0000256" key="7">
    <source>
        <dbReference type="ARBA" id="ARBA00023242"/>
    </source>
</evidence>
<keyword evidence="5" id="KW-0010">Activator</keyword>
<dbReference type="Pfam" id="PF00172">
    <property type="entry name" value="Zn_clus"/>
    <property type="match status" value="1"/>
</dbReference>
<comment type="similarity">
    <text evidence="8">Belongs to the xlnR/xlr1 family.</text>
</comment>
<dbReference type="InterPro" id="IPR007219">
    <property type="entry name" value="XnlR_reg_dom"/>
</dbReference>
<dbReference type="Proteomes" id="UP000799440">
    <property type="component" value="Unassembled WGS sequence"/>
</dbReference>
<feature type="compositionally biased region" description="Low complexity" evidence="9">
    <location>
        <begin position="78"/>
        <end position="95"/>
    </location>
</feature>
<dbReference type="InterPro" id="IPR036864">
    <property type="entry name" value="Zn2-C6_fun-type_DNA-bd_sf"/>
</dbReference>
<dbReference type="AlphaFoldDB" id="A0A6A6V2X3"/>
<dbReference type="OrthoDB" id="5365785at2759"/>
<reference evidence="11" key="1">
    <citation type="journal article" date="2020" name="Stud. Mycol.">
        <title>101 Dothideomycetes genomes: a test case for predicting lifestyles and emergence of pathogens.</title>
        <authorList>
            <person name="Haridas S."/>
            <person name="Albert R."/>
            <person name="Binder M."/>
            <person name="Bloem J."/>
            <person name="Labutti K."/>
            <person name="Salamov A."/>
            <person name="Andreopoulos B."/>
            <person name="Baker S."/>
            <person name="Barry K."/>
            <person name="Bills G."/>
            <person name="Bluhm B."/>
            <person name="Cannon C."/>
            <person name="Castanera R."/>
            <person name="Culley D."/>
            <person name="Daum C."/>
            <person name="Ezra D."/>
            <person name="Gonzalez J."/>
            <person name="Henrissat B."/>
            <person name="Kuo A."/>
            <person name="Liang C."/>
            <person name="Lipzen A."/>
            <person name="Lutzoni F."/>
            <person name="Magnuson J."/>
            <person name="Mondo S."/>
            <person name="Nolan M."/>
            <person name="Ohm R."/>
            <person name="Pangilinan J."/>
            <person name="Park H.-J."/>
            <person name="Ramirez L."/>
            <person name="Alfaro M."/>
            <person name="Sun H."/>
            <person name="Tritt A."/>
            <person name="Yoshinaga Y."/>
            <person name="Zwiers L.-H."/>
            <person name="Turgeon B."/>
            <person name="Goodwin S."/>
            <person name="Spatafora J."/>
            <person name="Crous P."/>
            <person name="Grigoriev I."/>
        </authorList>
    </citation>
    <scope>NUCLEOTIDE SEQUENCE</scope>
    <source>
        <strain evidence="11">CBS 119925</strain>
    </source>
</reference>
<dbReference type="InterPro" id="IPR001138">
    <property type="entry name" value="Zn2Cys6_DnaBD"/>
</dbReference>
<evidence type="ECO:0000256" key="4">
    <source>
        <dbReference type="ARBA" id="ARBA00023125"/>
    </source>
</evidence>
<feature type="region of interest" description="Disordered" evidence="9">
    <location>
        <begin position="478"/>
        <end position="499"/>
    </location>
</feature>
<dbReference type="CDD" id="cd12148">
    <property type="entry name" value="fungal_TF_MHR"/>
    <property type="match status" value="1"/>
</dbReference>
<keyword evidence="6" id="KW-0804">Transcription</keyword>
<feature type="domain" description="Zn(2)-C6 fungal-type" evidence="10">
    <location>
        <begin position="27"/>
        <end position="56"/>
    </location>
</feature>
<dbReference type="Gene3D" id="4.10.240.10">
    <property type="entry name" value="Zn(2)-C6 fungal-type DNA-binding domain"/>
    <property type="match status" value="1"/>
</dbReference>
<protein>
    <submittedName>
        <fullName evidence="11">Xylanolytic transcriptional activator 2</fullName>
    </submittedName>
</protein>
<evidence type="ECO:0000259" key="10">
    <source>
        <dbReference type="PROSITE" id="PS50048"/>
    </source>
</evidence>
<evidence type="ECO:0000256" key="1">
    <source>
        <dbReference type="ARBA" id="ARBA00022723"/>
    </source>
</evidence>
<dbReference type="PANTHER" id="PTHR47663:SF1">
    <property type="entry name" value="XYLANOLYTIC TRANSCRIPTIONAL ACTIVATOR XLNR-RELATED"/>
    <property type="match status" value="1"/>
</dbReference>
<dbReference type="Pfam" id="PF04082">
    <property type="entry name" value="Fungal_trans"/>
    <property type="match status" value="1"/>
</dbReference>
<dbReference type="SMART" id="SM00066">
    <property type="entry name" value="GAL4"/>
    <property type="match status" value="1"/>
</dbReference>
<dbReference type="PROSITE" id="PS00463">
    <property type="entry name" value="ZN2_CY6_FUNGAL_1"/>
    <property type="match status" value="1"/>
</dbReference>
<keyword evidence="7" id="KW-0539">Nucleus</keyword>
<feature type="region of interest" description="Disordered" evidence="9">
    <location>
        <begin position="61"/>
        <end position="96"/>
    </location>
</feature>
<keyword evidence="3" id="KW-0805">Transcription regulation</keyword>
<dbReference type="CDD" id="cd00067">
    <property type="entry name" value="GAL4"/>
    <property type="match status" value="1"/>
</dbReference>
<proteinExistence type="inferred from homology"/>
<keyword evidence="1" id="KW-0479">Metal-binding</keyword>
<keyword evidence="2" id="KW-0862">Zinc</keyword>
<feature type="compositionally biased region" description="Basic and acidic residues" evidence="9">
    <location>
        <begin position="478"/>
        <end position="494"/>
    </location>
</feature>
<dbReference type="SMART" id="SM00906">
    <property type="entry name" value="Fungal_trans"/>
    <property type="match status" value="1"/>
</dbReference>
<accession>A0A6A6V2X3</accession>
<keyword evidence="12" id="KW-1185">Reference proteome</keyword>
<evidence type="ECO:0000256" key="9">
    <source>
        <dbReference type="SAM" id="MobiDB-lite"/>
    </source>
</evidence>
<dbReference type="PANTHER" id="PTHR47663">
    <property type="entry name" value="XYLANOLYTIC TRANSCRIPTIONAL ACTIVATOR XLNR-RELATED"/>
    <property type="match status" value="1"/>
</dbReference>
<dbReference type="SUPFAM" id="SSF57701">
    <property type="entry name" value="Zn2/Cys6 DNA-binding domain"/>
    <property type="match status" value="1"/>
</dbReference>
<evidence type="ECO:0000313" key="11">
    <source>
        <dbReference type="EMBL" id="KAF2744825.1"/>
    </source>
</evidence>
<feature type="compositionally biased region" description="Low complexity" evidence="9">
    <location>
        <begin position="260"/>
        <end position="270"/>
    </location>
</feature>
<gene>
    <name evidence="11" type="ORF">M011DRAFT_470129</name>
</gene>
<dbReference type="GO" id="GO:0006351">
    <property type="term" value="P:DNA-templated transcription"/>
    <property type="evidence" value="ECO:0007669"/>
    <property type="project" value="InterPro"/>
</dbReference>
<name>A0A6A6V2X3_9PLEO</name>
<evidence type="ECO:0000256" key="5">
    <source>
        <dbReference type="ARBA" id="ARBA00023159"/>
    </source>
</evidence>
<evidence type="ECO:0000256" key="6">
    <source>
        <dbReference type="ARBA" id="ARBA00023163"/>
    </source>
</evidence>
<dbReference type="GO" id="GO:0003677">
    <property type="term" value="F:DNA binding"/>
    <property type="evidence" value="ECO:0007669"/>
    <property type="project" value="UniProtKB-KW"/>
</dbReference>
<feature type="compositionally biased region" description="Basic residues" evidence="9">
    <location>
        <begin position="61"/>
        <end position="71"/>
    </location>
</feature>
<organism evidence="11 12">
    <name type="scientific">Sporormia fimetaria CBS 119925</name>
    <dbReference type="NCBI Taxonomy" id="1340428"/>
    <lineage>
        <taxon>Eukaryota</taxon>
        <taxon>Fungi</taxon>
        <taxon>Dikarya</taxon>
        <taxon>Ascomycota</taxon>
        <taxon>Pezizomycotina</taxon>
        <taxon>Dothideomycetes</taxon>
        <taxon>Pleosporomycetidae</taxon>
        <taxon>Pleosporales</taxon>
        <taxon>Sporormiaceae</taxon>
        <taxon>Sporormia</taxon>
    </lineage>
</organism>
<dbReference type="PROSITE" id="PS50048">
    <property type="entry name" value="ZN2_CY6_FUNGAL_2"/>
    <property type="match status" value="1"/>
</dbReference>
<dbReference type="InterPro" id="IPR051439">
    <property type="entry name" value="XlnR/Xlr1"/>
</dbReference>
<dbReference type="EMBL" id="MU006586">
    <property type="protein sequence ID" value="KAF2744825.1"/>
    <property type="molecule type" value="Genomic_DNA"/>
</dbReference>
<feature type="region of interest" description="Disordered" evidence="9">
    <location>
        <begin position="246"/>
        <end position="270"/>
    </location>
</feature>
<evidence type="ECO:0000256" key="3">
    <source>
        <dbReference type="ARBA" id="ARBA00023015"/>
    </source>
</evidence>
<dbReference type="GO" id="GO:0000981">
    <property type="term" value="F:DNA-binding transcription factor activity, RNA polymerase II-specific"/>
    <property type="evidence" value="ECO:0007669"/>
    <property type="project" value="InterPro"/>
</dbReference>
<evidence type="ECO:0000256" key="2">
    <source>
        <dbReference type="ARBA" id="ARBA00022833"/>
    </source>
</evidence>
<keyword evidence="4" id="KW-0238">DNA-binding</keyword>
<dbReference type="GO" id="GO:0008270">
    <property type="term" value="F:zinc ion binding"/>
    <property type="evidence" value="ECO:0007669"/>
    <property type="project" value="InterPro"/>
</dbReference>
<sequence length="846" mass="94561">MEQPAQVDVPKPERRPSALVKRRVSRACDHCHRMRTRCNGQAPCSRCIELEYVCQYNREKKRRGKVPRHIQKQREEAAAAAGHQQHPQPQSQQPQIGSETGLTIQTNYTAPDIIPEIDEEIWSPSDHTPIAPHFPAKVDMRNVSSPGWQTLHASEPVIHDRFEPTSNPATFNPPPINQIMIDPLLLGAGEVNAFPPPQMHPTMPRNEEMMFAMNEMHLVHESGTPVTMHPEYANMAYPNPIHFPPVRQTSPHSYGSGDTGSPQSGVSVSSSHHGHVNCRYPVLNPLIPHLGSTITVPMACDLLEFYFQSSSSIFMEPVSPYILGTVFRKRSFLRQHKPRKCSPALLASMLWIAAQTSESTYLTSSPSARSIICTKLWKLTVDLLKPLVHSPAGSHGFTQGAGSLVSPAPHDAFGVDRVIGRYDARMDAGMPPTSTLDDVATYMNLGVVTSASEYKAASLRWWNAAWSLARELKLGRELPQEPAERDSNAMEHGDNSMGLGEEGRAPVQPAVGTPAAAMVEEMKEERRRLWWLLYMVDRHLGLCYNRPLAMLDNECEDLYQPVPDTVWQAGEFFTGPATPRRKGLNFQCTSHDIFGFFLPLMTILGDIVDLNSRKNHPRFGQRRTSSWELQESEISLQLERYAYSLEEFKIQHGCGPAEDGKTNPNNGTPDQVRGEYIHQTRKVVAYATHIMHVLHILTHGNWDPVSLLDDNNTWICSQSFLTATSNAISAAHAVGEILELDPDLSFMPYLFGMYLLQGSLILLLLADKLSTDTNDGVIKACETIVRAHEAAIVTLSTEYQRNFRKIMISTLAQIKGHGHSREMTPAKRREVLSLYRWTSLGNGLAI</sequence>
<evidence type="ECO:0000313" key="12">
    <source>
        <dbReference type="Proteomes" id="UP000799440"/>
    </source>
</evidence>